<dbReference type="GO" id="GO:0051301">
    <property type="term" value="P:cell division"/>
    <property type="evidence" value="ECO:0007669"/>
    <property type="project" value="UniProtKB-KW"/>
</dbReference>
<dbReference type="Pfam" id="PF02687">
    <property type="entry name" value="FtsX"/>
    <property type="match status" value="1"/>
</dbReference>
<dbReference type="Pfam" id="PF18075">
    <property type="entry name" value="FtsX_ECD"/>
    <property type="match status" value="1"/>
</dbReference>
<dbReference type="PANTHER" id="PTHR47755">
    <property type="entry name" value="CELL DIVISION PROTEIN FTSX"/>
    <property type="match status" value="1"/>
</dbReference>
<feature type="transmembrane region" description="Helical" evidence="11">
    <location>
        <begin position="173"/>
        <end position="198"/>
    </location>
</feature>
<protein>
    <recommendedName>
        <fullName evidence="3 10">Cell division protein FtsX</fullName>
    </recommendedName>
</protein>
<reference evidence="14 15" key="1">
    <citation type="submission" date="2017-01" db="EMBL/GenBank/DDBJ databases">
        <authorList>
            <person name="Mah S.A."/>
            <person name="Swanson W.J."/>
            <person name="Moy G.W."/>
            <person name="Vacquier V.D."/>
        </authorList>
    </citation>
    <scope>NUCLEOTIDE SEQUENCE [LARGE SCALE GENOMIC DNA]</scope>
    <source>
        <strain evidence="14 15">NIO-1016</strain>
    </source>
</reference>
<evidence type="ECO:0000256" key="11">
    <source>
        <dbReference type="SAM" id="Phobius"/>
    </source>
</evidence>
<dbReference type="InterPro" id="IPR003838">
    <property type="entry name" value="ABC3_permease_C"/>
</dbReference>
<dbReference type="InterPro" id="IPR058204">
    <property type="entry name" value="FtsX_firmicutes-type"/>
</dbReference>
<keyword evidence="9 10" id="KW-0131">Cell cycle</keyword>
<comment type="subcellular location">
    <subcellularLocation>
        <location evidence="1">Cell membrane</location>
        <topology evidence="1">Multi-pass membrane protein</topology>
    </subcellularLocation>
</comment>
<evidence type="ECO:0000256" key="7">
    <source>
        <dbReference type="ARBA" id="ARBA00022989"/>
    </source>
</evidence>
<dbReference type="AlphaFoldDB" id="A0A1N6SK78"/>
<evidence type="ECO:0000259" key="13">
    <source>
        <dbReference type="Pfam" id="PF18075"/>
    </source>
</evidence>
<evidence type="ECO:0000256" key="10">
    <source>
        <dbReference type="PIRNR" id="PIRNR003097"/>
    </source>
</evidence>
<evidence type="ECO:0000256" key="6">
    <source>
        <dbReference type="ARBA" id="ARBA00022692"/>
    </source>
</evidence>
<dbReference type="NCBIfam" id="NF038347">
    <property type="entry name" value="FtsX_Gpos"/>
    <property type="match status" value="1"/>
</dbReference>
<dbReference type="GO" id="GO:0005886">
    <property type="term" value="C:plasma membrane"/>
    <property type="evidence" value="ECO:0007669"/>
    <property type="project" value="UniProtKB-SubCell"/>
</dbReference>
<dbReference type="InterPro" id="IPR004513">
    <property type="entry name" value="FtsX"/>
</dbReference>
<dbReference type="Gene3D" id="3.30.70.3040">
    <property type="match status" value="1"/>
</dbReference>
<evidence type="ECO:0000313" key="14">
    <source>
        <dbReference type="EMBL" id="SIQ41555.1"/>
    </source>
</evidence>
<keyword evidence="5 10" id="KW-0132">Cell division</keyword>
<keyword evidence="4 10" id="KW-1003">Cell membrane</keyword>
<keyword evidence="8 10" id="KW-0472">Membrane</keyword>
<dbReference type="PIRSF" id="PIRSF003097">
    <property type="entry name" value="FtsX"/>
    <property type="match status" value="1"/>
</dbReference>
<evidence type="ECO:0000256" key="1">
    <source>
        <dbReference type="ARBA" id="ARBA00004651"/>
    </source>
</evidence>
<name>A0A1N6SK78_9BACI</name>
<feature type="transmembrane region" description="Helical" evidence="11">
    <location>
        <begin position="219"/>
        <end position="245"/>
    </location>
</feature>
<evidence type="ECO:0000256" key="8">
    <source>
        <dbReference type="ARBA" id="ARBA00023136"/>
    </source>
</evidence>
<evidence type="ECO:0000256" key="9">
    <source>
        <dbReference type="ARBA" id="ARBA00023306"/>
    </source>
</evidence>
<keyword evidence="6 11" id="KW-0812">Transmembrane</keyword>
<dbReference type="EMBL" id="FTLX01000002">
    <property type="protein sequence ID" value="SIQ41555.1"/>
    <property type="molecule type" value="Genomic_DNA"/>
</dbReference>
<dbReference type="Proteomes" id="UP000186385">
    <property type="component" value="Unassembled WGS sequence"/>
</dbReference>
<dbReference type="PANTHER" id="PTHR47755:SF1">
    <property type="entry name" value="CELL DIVISION PROTEIN FTSX"/>
    <property type="match status" value="1"/>
</dbReference>
<feature type="domain" description="FtsX extracellular" evidence="13">
    <location>
        <begin position="63"/>
        <end position="150"/>
    </location>
</feature>
<accession>A0A1N6SK78</accession>
<evidence type="ECO:0000313" key="15">
    <source>
        <dbReference type="Proteomes" id="UP000186385"/>
    </source>
</evidence>
<dbReference type="STRING" id="1017273.SAMN05443094_102456"/>
<comment type="function">
    <text evidence="10">Part of the ABC transporter FtsEX involved in asymmetric cellular division facilitating the initiation of sporulation.</text>
</comment>
<evidence type="ECO:0000256" key="3">
    <source>
        <dbReference type="ARBA" id="ARBA00021907"/>
    </source>
</evidence>
<organism evidence="14 15">
    <name type="scientific">Domibacillus enclensis</name>
    <dbReference type="NCBI Taxonomy" id="1017273"/>
    <lineage>
        <taxon>Bacteria</taxon>
        <taxon>Bacillati</taxon>
        <taxon>Bacillota</taxon>
        <taxon>Bacilli</taxon>
        <taxon>Bacillales</taxon>
        <taxon>Bacillaceae</taxon>
        <taxon>Domibacillus</taxon>
    </lineage>
</organism>
<feature type="transmembrane region" description="Helical" evidence="11">
    <location>
        <begin position="25"/>
        <end position="50"/>
    </location>
</feature>
<feature type="domain" description="ABC3 transporter permease C-terminal" evidence="12">
    <location>
        <begin position="176"/>
        <end position="294"/>
    </location>
</feature>
<comment type="similarity">
    <text evidence="2 10">Belongs to the ABC-4 integral membrane protein family. FtsX subfamily.</text>
</comment>
<keyword evidence="7 11" id="KW-1133">Transmembrane helix</keyword>
<sequence length="298" mass="33679">MITAMKPRTFRRHFRESFKNLRRNGWMTFAAVSAVTVTLLLTGIFLVIMLNLNKIGTDIENDVEVRVHVKLDATEADKEQLRTQIEGLPEVESVAYSSKEEELQNIINDMGSDFTLFEQSNPLYDVFIVKTARPQDTPDAARKIKQFEQTETAVFGEEKVENLFSFMKTARNVGIVLVAGLLFTAMFLISNTIKITIFARRKEIEIMKLVGATNWFIRWPFLLEGLWIGLLGSIIPIAAVAVGYYYAEQAISAKLAAHFIEFLGYIPLVVPVTALMLAIAVFIGIWGSFISVRRFLNV</sequence>
<gene>
    <name evidence="14" type="ORF">SAMN05443094_102456</name>
</gene>
<evidence type="ECO:0000256" key="4">
    <source>
        <dbReference type="ARBA" id="ARBA00022475"/>
    </source>
</evidence>
<feature type="transmembrane region" description="Helical" evidence="11">
    <location>
        <begin position="265"/>
        <end position="292"/>
    </location>
</feature>
<proteinExistence type="inferred from homology"/>
<dbReference type="InterPro" id="IPR040690">
    <property type="entry name" value="FtsX_ECD"/>
</dbReference>
<evidence type="ECO:0000259" key="12">
    <source>
        <dbReference type="Pfam" id="PF02687"/>
    </source>
</evidence>
<evidence type="ECO:0000256" key="5">
    <source>
        <dbReference type="ARBA" id="ARBA00022618"/>
    </source>
</evidence>
<evidence type="ECO:0000256" key="2">
    <source>
        <dbReference type="ARBA" id="ARBA00007379"/>
    </source>
</evidence>